<organism evidence="1 2">
    <name type="scientific">Methanosarcina acetivorans (strain ATCC 35395 / DSM 2834 / JCM 12185 / C2A)</name>
    <dbReference type="NCBI Taxonomy" id="188937"/>
    <lineage>
        <taxon>Archaea</taxon>
        <taxon>Methanobacteriati</taxon>
        <taxon>Methanobacteriota</taxon>
        <taxon>Stenosarchaea group</taxon>
        <taxon>Methanomicrobia</taxon>
        <taxon>Methanosarcinales</taxon>
        <taxon>Methanosarcinaceae</taxon>
        <taxon>Methanosarcina</taxon>
    </lineage>
</organism>
<dbReference type="EMBL" id="AE010299">
    <property type="protein sequence ID" value="AAM05667.1"/>
    <property type="molecule type" value="Genomic_DNA"/>
</dbReference>
<protein>
    <submittedName>
        <fullName evidence="1">Uncharacterized protein</fullName>
    </submittedName>
</protein>
<name>Q8TNL1_METAC</name>
<accession>Q8TNL1</accession>
<reference evidence="1 2" key="1">
    <citation type="journal article" date="2002" name="Genome Res.">
        <title>The genome of Methanosarcina acetivorans reveals extensive metabolic and physiological diversity.</title>
        <authorList>
            <person name="Galagan J.E."/>
            <person name="Nusbaum C."/>
            <person name="Roy A."/>
            <person name="Endrizzi M.G."/>
            <person name="Macdonald P."/>
            <person name="FitzHugh W."/>
            <person name="Calvo S."/>
            <person name="Engels R."/>
            <person name="Smirnov S."/>
            <person name="Atnoor D."/>
            <person name="Brown A."/>
            <person name="Allen N."/>
            <person name="Naylor J."/>
            <person name="Stange-Thomann N."/>
            <person name="DeArellano K."/>
            <person name="Johnson R."/>
            <person name="Linton L."/>
            <person name="McEwan P."/>
            <person name="McKernan K."/>
            <person name="Talamas J."/>
            <person name="Tirrell A."/>
            <person name="Ye W."/>
            <person name="Zimmer A."/>
            <person name="Barber R.D."/>
            <person name="Cann I."/>
            <person name="Graham D.E."/>
            <person name="Grahame D.A."/>
            <person name="Guss A."/>
            <person name="Hedderich R."/>
            <person name="Ingram-Smith C."/>
            <person name="Kuettner C.H."/>
            <person name="Krzycki J.A."/>
            <person name="Leigh J.A."/>
            <person name="Li W."/>
            <person name="Liu J."/>
            <person name="Mukhopadhyay B."/>
            <person name="Reeve J.N."/>
            <person name="Smith K."/>
            <person name="Springer T.A."/>
            <person name="Umayam L.A."/>
            <person name="White O."/>
            <person name="White R.H."/>
            <person name="de Macario E.C."/>
            <person name="Ferry J.G."/>
            <person name="Jarrell K.F."/>
            <person name="Jing H."/>
            <person name="Macario A.J.L."/>
            <person name="Paulsen I."/>
            <person name="Pritchett M."/>
            <person name="Sowers K.R."/>
            <person name="Swanson R.V."/>
            <person name="Zinder S.H."/>
            <person name="Lander E."/>
            <person name="Metcalf W.W."/>
            <person name="Birren B."/>
        </authorList>
    </citation>
    <scope>NUCLEOTIDE SEQUENCE [LARGE SCALE GENOMIC DNA]</scope>
    <source>
        <strain evidence="2">ATCC 35395 / DSM 2834 / JCM 12185 / C2A</strain>
    </source>
</reference>
<evidence type="ECO:0000313" key="2">
    <source>
        <dbReference type="Proteomes" id="UP000002487"/>
    </source>
</evidence>
<evidence type="ECO:0000313" key="1">
    <source>
        <dbReference type="EMBL" id="AAM05667.1"/>
    </source>
</evidence>
<dbReference type="HOGENOM" id="CLU_2475964_0_0_2"/>
<dbReference type="KEGG" id="mac:MA_2274"/>
<keyword evidence="2" id="KW-1185">Reference proteome</keyword>
<dbReference type="STRING" id="188937.MA_2274"/>
<proteinExistence type="predicted"/>
<dbReference type="Proteomes" id="UP000002487">
    <property type="component" value="Chromosome"/>
</dbReference>
<gene>
    <name evidence="1" type="ordered locus">MA_2274</name>
</gene>
<dbReference type="InParanoid" id="Q8TNL1"/>
<dbReference type="AlphaFoldDB" id="Q8TNL1"/>
<dbReference type="EnsemblBacteria" id="AAM05667">
    <property type="protein sequence ID" value="AAM05667"/>
    <property type="gene ID" value="MA_2274"/>
</dbReference>
<sequence length="87" mass="10332">MLAAKAVPLHNDRHNRIKKIKLAKFLNPIFGYLNLPVHLLIPEFCRLFSSEDFYQKPNLKINMKFVQFTVQSQLKNLIFLFKAIRIF</sequence>